<evidence type="ECO:0000256" key="2">
    <source>
        <dbReference type="ARBA" id="ARBA00022448"/>
    </source>
</evidence>
<dbReference type="Gene3D" id="3.40.50.300">
    <property type="entry name" value="P-loop containing nucleotide triphosphate hydrolases"/>
    <property type="match status" value="1"/>
</dbReference>
<evidence type="ECO:0000313" key="6">
    <source>
        <dbReference type="EMBL" id="PIS42964.1"/>
    </source>
</evidence>
<dbReference type="PROSITE" id="PS50893">
    <property type="entry name" value="ABC_TRANSPORTER_2"/>
    <property type="match status" value="1"/>
</dbReference>
<dbReference type="GO" id="GO:0005524">
    <property type="term" value="F:ATP binding"/>
    <property type="evidence" value="ECO:0007669"/>
    <property type="project" value="UniProtKB-KW"/>
</dbReference>
<dbReference type="InterPro" id="IPR027417">
    <property type="entry name" value="P-loop_NTPase"/>
</dbReference>
<dbReference type="PANTHER" id="PTHR42734">
    <property type="entry name" value="METAL TRANSPORT SYSTEM ATP-BINDING PROTEIN TM_0124-RELATED"/>
    <property type="match status" value="1"/>
</dbReference>
<dbReference type="InterPro" id="IPR003593">
    <property type="entry name" value="AAA+_ATPase"/>
</dbReference>
<evidence type="ECO:0000256" key="3">
    <source>
        <dbReference type="ARBA" id="ARBA00022741"/>
    </source>
</evidence>
<dbReference type="FunFam" id="3.40.50.300:FF:000134">
    <property type="entry name" value="Iron-enterobactin ABC transporter ATP-binding protein"/>
    <property type="match status" value="1"/>
</dbReference>
<feature type="domain" description="ABC transporter" evidence="5">
    <location>
        <begin position="4"/>
        <end position="228"/>
    </location>
</feature>
<dbReference type="PROSITE" id="PS00211">
    <property type="entry name" value="ABC_TRANSPORTER_1"/>
    <property type="match status" value="1"/>
</dbReference>
<comment type="similarity">
    <text evidence="1">Belongs to the ABC transporter superfamily.</text>
</comment>
<dbReference type="SUPFAM" id="SSF52540">
    <property type="entry name" value="P-loop containing nucleoside triphosphate hydrolases"/>
    <property type="match status" value="1"/>
</dbReference>
<dbReference type="AlphaFoldDB" id="A0A2H0YWU4"/>
<protein>
    <submittedName>
        <fullName evidence="6">ABC transporter ATP-binding protein</fullName>
    </submittedName>
</protein>
<keyword evidence="2" id="KW-0813">Transport</keyword>
<sequence length="239" mass="26935">MNAVSVRNLNVRFDDQVILERLSFNIPQKSITAIIGPNGSGKTTLLKAMLGLIPYQGEVLILGKEISQSFEKIAYVPQRFSFDKSFPITVDEFLNLEISKQGRKKSNINTKLKEVGMEKSGQQLLGQLSGGQLQRVLIAKSLLNNPKILFLDEPAAGIDLKGERSFYELIKHLNEEHGVTIILVSHEMDIVYNYATSVVCLNKQMLCFGKPKKVLTDQMLKQLYDENITLYQHKVDKHG</sequence>
<dbReference type="Proteomes" id="UP000231542">
    <property type="component" value="Unassembled WGS sequence"/>
</dbReference>
<keyword evidence="3" id="KW-0547">Nucleotide-binding</keyword>
<evidence type="ECO:0000259" key="5">
    <source>
        <dbReference type="PROSITE" id="PS50893"/>
    </source>
</evidence>
<dbReference type="Pfam" id="PF00005">
    <property type="entry name" value="ABC_tran"/>
    <property type="match status" value="1"/>
</dbReference>
<comment type="caution">
    <text evidence="6">The sequence shown here is derived from an EMBL/GenBank/DDBJ whole genome shotgun (WGS) entry which is preliminary data.</text>
</comment>
<dbReference type="GO" id="GO:0016887">
    <property type="term" value="F:ATP hydrolysis activity"/>
    <property type="evidence" value="ECO:0007669"/>
    <property type="project" value="InterPro"/>
</dbReference>
<accession>A0A2H0YWU4</accession>
<dbReference type="InterPro" id="IPR017871">
    <property type="entry name" value="ABC_transporter-like_CS"/>
</dbReference>
<dbReference type="CDD" id="cd03235">
    <property type="entry name" value="ABC_Metallic_Cations"/>
    <property type="match status" value="1"/>
</dbReference>
<evidence type="ECO:0000313" key="7">
    <source>
        <dbReference type="Proteomes" id="UP000231542"/>
    </source>
</evidence>
<proteinExistence type="inferred from homology"/>
<dbReference type="SMART" id="SM00382">
    <property type="entry name" value="AAA"/>
    <property type="match status" value="1"/>
</dbReference>
<keyword evidence="4 6" id="KW-0067">ATP-binding</keyword>
<dbReference type="EMBL" id="PEXU01000010">
    <property type="protein sequence ID" value="PIS42964.1"/>
    <property type="molecule type" value="Genomic_DNA"/>
</dbReference>
<gene>
    <name evidence="6" type="ORF">COT24_00780</name>
</gene>
<dbReference type="PANTHER" id="PTHR42734:SF17">
    <property type="entry name" value="METAL TRANSPORT SYSTEM ATP-BINDING PROTEIN TM_0124-RELATED"/>
    <property type="match status" value="1"/>
</dbReference>
<organism evidence="6 7">
    <name type="scientific">Candidatus Kerfeldbacteria bacterium CG08_land_8_20_14_0_20_40_16</name>
    <dbReference type="NCBI Taxonomy" id="2014244"/>
    <lineage>
        <taxon>Bacteria</taxon>
        <taxon>Candidatus Kerfeldiibacteriota</taxon>
    </lineage>
</organism>
<evidence type="ECO:0000256" key="1">
    <source>
        <dbReference type="ARBA" id="ARBA00005417"/>
    </source>
</evidence>
<dbReference type="InterPro" id="IPR050153">
    <property type="entry name" value="Metal_Ion_Import_ABC"/>
</dbReference>
<name>A0A2H0YWU4_9BACT</name>
<evidence type="ECO:0000256" key="4">
    <source>
        <dbReference type="ARBA" id="ARBA00022840"/>
    </source>
</evidence>
<reference evidence="6 7" key="1">
    <citation type="submission" date="2017-09" db="EMBL/GenBank/DDBJ databases">
        <title>Depth-based differentiation of microbial function through sediment-hosted aquifers and enrichment of novel symbionts in the deep terrestrial subsurface.</title>
        <authorList>
            <person name="Probst A.J."/>
            <person name="Ladd B."/>
            <person name="Jarett J.K."/>
            <person name="Geller-Mcgrath D.E."/>
            <person name="Sieber C.M."/>
            <person name="Emerson J.B."/>
            <person name="Anantharaman K."/>
            <person name="Thomas B.C."/>
            <person name="Malmstrom R."/>
            <person name="Stieglmeier M."/>
            <person name="Klingl A."/>
            <person name="Woyke T."/>
            <person name="Ryan C.M."/>
            <person name="Banfield J.F."/>
        </authorList>
    </citation>
    <scope>NUCLEOTIDE SEQUENCE [LARGE SCALE GENOMIC DNA]</scope>
    <source>
        <strain evidence="6">CG08_land_8_20_14_0_20_40_16</strain>
    </source>
</reference>
<dbReference type="InterPro" id="IPR003439">
    <property type="entry name" value="ABC_transporter-like_ATP-bd"/>
</dbReference>